<dbReference type="PRINTS" id="PR00081">
    <property type="entry name" value="GDHRDH"/>
</dbReference>
<evidence type="ECO:0000256" key="3">
    <source>
        <dbReference type="RuleBase" id="RU000363"/>
    </source>
</evidence>
<accession>A0A225W2B7</accession>
<sequence length="247" mass="26149">MATTKKTVLITGSTRGIGLAFAQHYVKSGWNVIGTARANSNTERLAALEPFKIVTLDTSDEASIIEAAHQLEGVAIDLLINNAGVGIPGELLSTTKDAMMRQFEVNTIGPFLVTRALLPNLHLAAKLHGTAFVVQLASLIGSIGNLTAETAPMFKDAIYGYGSSKAAVNMIARALSVELKASNIVVVSVHPGYVDTEMTQGKGVVKSTDSVKSMTDFITKLAPEHSGKFFNLDPEIPSGPSVAELPW</sequence>
<protein>
    <submittedName>
        <fullName evidence="4">Short chain dehydrogenase</fullName>
    </submittedName>
</protein>
<gene>
    <name evidence="4" type="ORF">PHMEG_00015861</name>
</gene>
<evidence type="ECO:0000313" key="4">
    <source>
        <dbReference type="EMBL" id="OWZ11157.1"/>
    </source>
</evidence>
<dbReference type="Pfam" id="PF00106">
    <property type="entry name" value="adh_short"/>
    <property type="match status" value="1"/>
</dbReference>
<keyword evidence="2" id="KW-0560">Oxidoreductase</keyword>
<dbReference type="GO" id="GO:0005737">
    <property type="term" value="C:cytoplasm"/>
    <property type="evidence" value="ECO:0007669"/>
    <property type="project" value="TreeGrafter"/>
</dbReference>
<name>A0A225W2B7_9STRA</name>
<dbReference type="PRINTS" id="PR00080">
    <property type="entry name" value="SDRFAMILY"/>
</dbReference>
<dbReference type="OrthoDB" id="1933717at2759"/>
<evidence type="ECO:0000313" key="5">
    <source>
        <dbReference type="Proteomes" id="UP000198211"/>
    </source>
</evidence>
<dbReference type="SUPFAM" id="SSF51735">
    <property type="entry name" value="NAD(P)-binding Rossmann-fold domains"/>
    <property type="match status" value="1"/>
</dbReference>
<organism evidence="4 5">
    <name type="scientific">Phytophthora megakarya</name>
    <dbReference type="NCBI Taxonomy" id="4795"/>
    <lineage>
        <taxon>Eukaryota</taxon>
        <taxon>Sar</taxon>
        <taxon>Stramenopiles</taxon>
        <taxon>Oomycota</taxon>
        <taxon>Peronosporomycetes</taxon>
        <taxon>Peronosporales</taxon>
        <taxon>Peronosporaceae</taxon>
        <taxon>Phytophthora</taxon>
    </lineage>
</organism>
<dbReference type="InterPro" id="IPR020904">
    <property type="entry name" value="Sc_DH/Rdtase_CS"/>
</dbReference>
<comment type="caution">
    <text evidence="4">The sequence shown here is derived from an EMBL/GenBank/DDBJ whole genome shotgun (WGS) entry which is preliminary data.</text>
</comment>
<proteinExistence type="inferred from homology"/>
<evidence type="ECO:0000256" key="1">
    <source>
        <dbReference type="ARBA" id="ARBA00022857"/>
    </source>
</evidence>
<dbReference type="CDD" id="cd05325">
    <property type="entry name" value="carb_red_sniffer_like_SDR_c"/>
    <property type="match status" value="1"/>
</dbReference>
<dbReference type="PANTHER" id="PTHR43544:SF7">
    <property type="entry name" value="NADB-LER2"/>
    <property type="match status" value="1"/>
</dbReference>
<dbReference type="Proteomes" id="UP000198211">
    <property type="component" value="Unassembled WGS sequence"/>
</dbReference>
<dbReference type="InterPro" id="IPR051468">
    <property type="entry name" value="Fungal_SecMetab_SDRs"/>
</dbReference>
<evidence type="ECO:0000256" key="2">
    <source>
        <dbReference type="ARBA" id="ARBA00023002"/>
    </source>
</evidence>
<dbReference type="Gene3D" id="3.40.50.720">
    <property type="entry name" value="NAD(P)-binding Rossmann-like Domain"/>
    <property type="match status" value="1"/>
</dbReference>
<dbReference type="PROSITE" id="PS00061">
    <property type="entry name" value="ADH_SHORT"/>
    <property type="match status" value="1"/>
</dbReference>
<dbReference type="InterPro" id="IPR036291">
    <property type="entry name" value="NAD(P)-bd_dom_sf"/>
</dbReference>
<keyword evidence="5" id="KW-1185">Reference proteome</keyword>
<keyword evidence="1" id="KW-0521">NADP</keyword>
<dbReference type="PANTHER" id="PTHR43544">
    <property type="entry name" value="SHORT-CHAIN DEHYDROGENASE/REDUCTASE"/>
    <property type="match status" value="1"/>
</dbReference>
<comment type="similarity">
    <text evidence="3">Belongs to the short-chain dehydrogenases/reductases (SDR) family.</text>
</comment>
<reference evidence="5" key="1">
    <citation type="submission" date="2017-03" db="EMBL/GenBank/DDBJ databases">
        <title>Phytopthora megakarya and P. palmivora, two closely related causual agents of cacao black pod achieved similar genome size and gene model numbers by different mechanisms.</title>
        <authorList>
            <person name="Ali S."/>
            <person name="Shao J."/>
            <person name="Larry D.J."/>
            <person name="Kronmiller B."/>
            <person name="Shen D."/>
            <person name="Strem M.D."/>
            <person name="Melnick R.L."/>
            <person name="Guiltinan M.J."/>
            <person name="Tyler B.M."/>
            <person name="Meinhardt L.W."/>
            <person name="Bailey B.A."/>
        </authorList>
    </citation>
    <scope>NUCLEOTIDE SEQUENCE [LARGE SCALE GENOMIC DNA]</scope>
    <source>
        <strain evidence="5">zdho120</strain>
    </source>
</reference>
<dbReference type="AlphaFoldDB" id="A0A225W2B7"/>
<dbReference type="InterPro" id="IPR002347">
    <property type="entry name" value="SDR_fam"/>
</dbReference>
<dbReference type="EMBL" id="NBNE01002208">
    <property type="protein sequence ID" value="OWZ11157.1"/>
    <property type="molecule type" value="Genomic_DNA"/>
</dbReference>
<dbReference type="GO" id="GO:0016491">
    <property type="term" value="F:oxidoreductase activity"/>
    <property type="evidence" value="ECO:0007669"/>
    <property type="project" value="UniProtKB-KW"/>
</dbReference>